<feature type="compositionally biased region" description="Low complexity" evidence="1">
    <location>
        <begin position="288"/>
        <end position="300"/>
    </location>
</feature>
<dbReference type="Proteomes" id="UP000753724">
    <property type="component" value="Unassembled WGS sequence"/>
</dbReference>
<evidence type="ECO:0000259" key="3">
    <source>
        <dbReference type="Pfam" id="PF13464"/>
    </source>
</evidence>
<keyword evidence="2" id="KW-0472">Membrane</keyword>
<evidence type="ECO:0000256" key="1">
    <source>
        <dbReference type="SAM" id="MobiDB-lite"/>
    </source>
</evidence>
<keyword evidence="5" id="KW-1185">Reference proteome</keyword>
<accession>A0ABW9XGY0</accession>
<dbReference type="InterPro" id="IPR010982">
    <property type="entry name" value="Lambda_DNA-bd_dom_sf"/>
</dbReference>
<keyword evidence="2" id="KW-1133">Transmembrane helix</keyword>
<protein>
    <submittedName>
        <fullName evidence="4">DUF4115 domain-containing protein</fullName>
    </submittedName>
</protein>
<keyword evidence="2" id="KW-0812">Transmembrane</keyword>
<sequence length="335" mass="33449">MGGDDTDVQMTPSTASGKLVAARQALGLSVTDIAAATRIPERHLIALEAGDFASLPGRTYAVGFARSYARQVGLDEETIVRAMSADYRGAAPLADLPTAPAFAPGDPARVPSARFAMIAGAVALVVGIGGFAWWQSTLPGAAGLPSLLPDETASAAVSALPSVAATQPAGPVVFTAQDDNIWVRIYDQAGTVYLEKLMTKGESFTLPSDAPAPLIRTGRPDVIDITVGGQVIPHLSDKSEMIRDVPVSAQALLARASAAAAAAVASAAPSAAASAAPVVTASGAAPIPGAAPTPSASPAAKPKPRPKPKPRVTASATPAPAATPVVAAPAVPAAE</sequence>
<dbReference type="InterPro" id="IPR025194">
    <property type="entry name" value="RodZ-like_C"/>
</dbReference>
<proteinExistence type="predicted"/>
<evidence type="ECO:0000313" key="4">
    <source>
        <dbReference type="EMBL" id="NBC37824.1"/>
    </source>
</evidence>
<dbReference type="Pfam" id="PF13464">
    <property type="entry name" value="RodZ_C"/>
    <property type="match status" value="1"/>
</dbReference>
<evidence type="ECO:0000256" key="2">
    <source>
        <dbReference type="SAM" id="Phobius"/>
    </source>
</evidence>
<comment type="caution">
    <text evidence="4">The sequence shown here is derived from an EMBL/GenBank/DDBJ whole genome shotgun (WGS) entry which is preliminary data.</text>
</comment>
<feature type="compositionally biased region" description="Low complexity" evidence="1">
    <location>
        <begin position="311"/>
        <end position="335"/>
    </location>
</feature>
<gene>
    <name evidence="4" type="ORF">GTZ99_14815</name>
</gene>
<dbReference type="Gene3D" id="1.10.260.40">
    <property type="entry name" value="lambda repressor-like DNA-binding domains"/>
    <property type="match status" value="1"/>
</dbReference>
<feature type="transmembrane region" description="Helical" evidence="2">
    <location>
        <begin position="115"/>
        <end position="134"/>
    </location>
</feature>
<feature type="domain" description="Cytoskeleton protein RodZ-like C-terminal" evidence="3">
    <location>
        <begin position="179"/>
        <end position="243"/>
    </location>
</feature>
<dbReference type="Pfam" id="PF13413">
    <property type="entry name" value="HTH_25"/>
    <property type="match status" value="1"/>
</dbReference>
<dbReference type="PANTHER" id="PTHR34475">
    <property type="match status" value="1"/>
</dbReference>
<feature type="region of interest" description="Disordered" evidence="1">
    <location>
        <begin position="288"/>
        <end position="335"/>
    </location>
</feature>
<dbReference type="EMBL" id="JAAAPO010000006">
    <property type="protein sequence ID" value="NBC37824.1"/>
    <property type="molecule type" value="Genomic_DNA"/>
</dbReference>
<reference evidence="5" key="1">
    <citation type="submission" date="2020-01" db="EMBL/GenBank/DDBJ databases">
        <title>Sphingomonas sp. strain CSW-10.</title>
        <authorList>
            <person name="Chen W.-M."/>
        </authorList>
    </citation>
    <scope>NUCLEOTIDE SEQUENCE [LARGE SCALE GENOMIC DNA]</scope>
    <source>
        <strain evidence="5">FSY-8</strain>
    </source>
</reference>
<name>A0ABW9XGY0_9SPHN</name>
<organism evidence="4 5">
    <name type="scientific">Novosphingobium ovatum</name>
    <dbReference type="NCBI Taxonomy" id="1908523"/>
    <lineage>
        <taxon>Bacteria</taxon>
        <taxon>Pseudomonadati</taxon>
        <taxon>Pseudomonadota</taxon>
        <taxon>Alphaproteobacteria</taxon>
        <taxon>Sphingomonadales</taxon>
        <taxon>Sphingomonadaceae</taxon>
        <taxon>Novosphingobium</taxon>
    </lineage>
</organism>
<dbReference type="InterPro" id="IPR050400">
    <property type="entry name" value="Bact_Cytoskel_RodZ"/>
</dbReference>
<dbReference type="PANTHER" id="PTHR34475:SF1">
    <property type="entry name" value="CYTOSKELETON PROTEIN RODZ"/>
    <property type="match status" value="1"/>
</dbReference>
<evidence type="ECO:0000313" key="5">
    <source>
        <dbReference type="Proteomes" id="UP000753724"/>
    </source>
</evidence>